<evidence type="ECO:0000313" key="14">
    <source>
        <dbReference type="EMBL" id="JAV45695.1"/>
    </source>
</evidence>
<feature type="chain" id="PRO_5012437395" evidence="12">
    <location>
        <begin position="19"/>
        <end position="240"/>
    </location>
</feature>
<evidence type="ECO:0000256" key="11">
    <source>
        <dbReference type="ARBA" id="ARBA00023145"/>
    </source>
</evidence>
<feature type="signal peptide" evidence="12">
    <location>
        <begin position="1"/>
        <end position="18"/>
    </location>
</feature>
<dbReference type="GO" id="GO:0050482">
    <property type="term" value="P:arachidonate secretion"/>
    <property type="evidence" value="ECO:0007669"/>
    <property type="project" value="InterPro"/>
</dbReference>
<dbReference type="GO" id="GO:0005576">
    <property type="term" value="C:extracellular region"/>
    <property type="evidence" value="ECO:0007669"/>
    <property type="project" value="UniProtKB-SubCell"/>
</dbReference>
<evidence type="ECO:0000256" key="9">
    <source>
        <dbReference type="ARBA" id="ARBA00022963"/>
    </source>
</evidence>
<dbReference type="InterPro" id="IPR016090">
    <property type="entry name" value="PLA2-like_dom"/>
</dbReference>
<feature type="domain" description="Phospholipase A2-like central" evidence="13">
    <location>
        <begin position="117"/>
        <end position="214"/>
    </location>
</feature>
<evidence type="ECO:0000259" key="13">
    <source>
        <dbReference type="Pfam" id="PF05826"/>
    </source>
</evidence>
<comment type="similarity">
    <text evidence="4">Belongs to the phospholipase A2 family. Group III subfamily.</text>
</comment>
<keyword evidence="11" id="KW-0865">Zymogen</keyword>
<dbReference type="SUPFAM" id="SSF48619">
    <property type="entry name" value="Phospholipase A2, PLA2"/>
    <property type="match status" value="1"/>
</dbReference>
<keyword evidence="9" id="KW-0442">Lipid degradation</keyword>
<evidence type="ECO:0000256" key="5">
    <source>
        <dbReference type="ARBA" id="ARBA00022525"/>
    </source>
</evidence>
<keyword evidence="8" id="KW-0106">Calcium</keyword>
<dbReference type="Pfam" id="PF05826">
    <property type="entry name" value="Phospholip_A2_2"/>
    <property type="match status" value="1"/>
</dbReference>
<evidence type="ECO:0000256" key="3">
    <source>
        <dbReference type="ARBA" id="ARBA00004613"/>
    </source>
</evidence>
<evidence type="ECO:0000256" key="2">
    <source>
        <dbReference type="ARBA" id="ARBA00001913"/>
    </source>
</evidence>
<evidence type="ECO:0000256" key="12">
    <source>
        <dbReference type="SAM" id="SignalP"/>
    </source>
</evidence>
<name>A0A1V1WBH5_9SCOR</name>
<comment type="catalytic activity">
    <reaction evidence="1">
        <text>a 1,2-diacyl-sn-glycero-3-phosphocholine + H2O = a 1-acyl-sn-glycero-3-phosphocholine + a fatty acid + H(+)</text>
        <dbReference type="Rhea" id="RHEA:15801"/>
        <dbReference type="ChEBI" id="CHEBI:15377"/>
        <dbReference type="ChEBI" id="CHEBI:15378"/>
        <dbReference type="ChEBI" id="CHEBI:28868"/>
        <dbReference type="ChEBI" id="CHEBI:57643"/>
        <dbReference type="ChEBI" id="CHEBI:58168"/>
        <dbReference type="EC" id="3.1.1.4"/>
    </reaction>
</comment>
<dbReference type="AlphaFoldDB" id="A0A1V1WBH5"/>
<evidence type="ECO:0000256" key="8">
    <source>
        <dbReference type="ARBA" id="ARBA00022837"/>
    </source>
</evidence>
<evidence type="ECO:0000256" key="7">
    <source>
        <dbReference type="ARBA" id="ARBA00022801"/>
    </source>
</evidence>
<dbReference type="PROSITE" id="PS00118">
    <property type="entry name" value="PA2_HIS"/>
    <property type="match status" value="1"/>
</dbReference>
<keyword evidence="12" id="KW-0732">Signal</keyword>
<comment type="cofactor">
    <cofactor evidence="2">
        <name>Ca(2+)</name>
        <dbReference type="ChEBI" id="CHEBI:29108"/>
    </cofactor>
</comment>
<evidence type="ECO:0000256" key="4">
    <source>
        <dbReference type="ARBA" id="ARBA00009659"/>
    </source>
</evidence>
<evidence type="ECO:0000256" key="1">
    <source>
        <dbReference type="ARBA" id="ARBA00001604"/>
    </source>
</evidence>
<keyword evidence="7" id="KW-0378">Hydrolase</keyword>
<evidence type="ECO:0000256" key="6">
    <source>
        <dbReference type="ARBA" id="ARBA00022723"/>
    </source>
</evidence>
<evidence type="ECO:0000256" key="10">
    <source>
        <dbReference type="ARBA" id="ARBA00023098"/>
    </source>
</evidence>
<dbReference type="Gene3D" id="1.20.90.10">
    <property type="entry name" value="Phospholipase A2 domain"/>
    <property type="match status" value="1"/>
</dbReference>
<organism evidence="14">
    <name type="scientific">Superstitionia donensis</name>
    <dbReference type="NCBI Taxonomy" id="311983"/>
    <lineage>
        <taxon>Eukaryota</taxon>
        <taxon>Metazoa</taxon>
        <taxon>Ecdysozoa</taxon>
        <taxon>Arthropoda</taxon>
        <taxon>Chelicerata</taxon>
        <taxon>Arachnida</taxon>
        <taxon>Scorpiones</taxon>
        <taxon>Iurida</taxon>
        <taxon>Chactoidea</taxon>
        <taxon>Superstitionidae</taxon>
        <taxon>Superstitionia</taxon>
    </lineage>
</organism>
<protein>
    <submittedName>
        <fullName evidence="14">Putative phospholipase</fullName>
    </submittedName>
</protein>
<comment type="subcellular location">
    <subcellularLocation>
        <location evidence="3">Secreted</location>
    </subcellularLocation>
</comment>
<proteinExistence type="inferred from homology"/>
<accession>A0A1V1WBH5</accession>
<dbReference type="InterPro" id="IPR033113">
    <property type="entry name" value="PLA2_histidine"/>
</dbReference>
<dbReference type="GO" id="GO:0006644">
    <property type="term" value="P:phospholipid metabolic process"/>
    <property type="evidence" value="ECO:0007669"/>
    <property type="project" value="InterPro"/>
</dbReference>
<keyword evidence="10" id="KW-0443">Lipid metabolism</keyword>
<dbReference type="PANTHER" id="PTHR12253">
    <property type="entry name" value="RH14732P"/>
    <property type="match status" value="1"/>
</dbReference>
<reference evidence="14" key="1">
    <citation type="journal article" date="2016" name="Toxins">
        <title>Venom Gland Transcriptomic and Proteomic Analyses of the Enigmatic Scorpion Superstitionia donensis (Scorpiones: Superstitioniidae), with Insights on the Evolution of Its Venom Components.</title>
        <authorList>
            <person name="Santibanez-Lopez C.E."/>
            <person name="Cid-Uribe J.I."/>
            <person name="Batista C.V."/>
            <person name="Ortiz E."/>
            <person name="Possani L.D."/>
        </authorList>
    </citation>
    <scope>NUCLEOTIDE SEQUENCE</scope>
    <source>
        <strain evidence="14">Pooled</strain>
        <tissue evidence="14">Venom gland</tissue>
    </source>
</reference>
<dbReference type="GO" id="GO:0004623">
    <property type="term" value="F:phospholipase A2 activity"/>
    <property type="evidence" value="ECO:0007669"/>
    <property type="project" value="UniProtKB-EC"/>
</dbReference>
<sequence>MVFISLIIFTTFVWIGSTQNIQKELYVNFEPLPGQKDSWPIARAAIVSFDKSSEARRTLPECRMLHSLEEIAREGNYFSERMIKRVSKEEMNTLERRCSRSSQEEERFSLTFIKWRDTKWCGPGNDAANETDFGLLEADKCCYAHDHCDSISSSESKYGLKNDEHITLLHCDCEEAFDKCLQDTANKVNSDYQKEQTQQLRHFYFVTIKHRCYRLYCENKRDNSTCRGYWRKDYKDEDYD</sequence>
<dbReference type="InterPro" id="IPR036444">
    <property type="entry name" value="PLipase_A2_dom_sf"/>
</dbReference>
<keyword evidence="5" id="KW-0964">Secreted</keyword>
<keyword evidence="6" id="KW-0479">Metal-binding</keyword>
<dbReference type="GO" id="GO:0046872">
    <property type="term" value="F:metal ion binding"/>
    <property type="evidence" value="ECO:0007669"/>
    <property type="project" value="UniProtKB-KW"/>
</dbReference>
<dbReference type="EMBL" id="GFCD01000090">
    <property type="protein sequence ID" value="JAV45695.1"/>
    <property type="molecule type" value="Transcribed_RNA"/>
</dbReference>
<dbReference type="GO" id="GO:0016042">
    <property type="term" value="P:lipid catabolic process"/>
    <property type="evidence" value="ECO:0007669"/>
    <property type="project" value="UniProtKB-KW"/>
</dbReference>